<evidence type="ECO:0000313" key="2">
    <source>
        <dbReference type="EMBL" id="QSV45409.1"/>
    </source>
</evidence>
<keyword evidence="1" id="KW-0812">Transmembrane</keyword>
<proteinExistence type="predicted"/>
<dbReference type="Proteomes" id="UP000663651">
    <property type="component" value="Chromosome"/>
</dbReference>
<reference evidence="2 3" key="1">
    <citation type="submission" date="2021-03" db="EMBL/GenBank/DDBJ databases">
        <title>Geobacter metallireducens gen. nov. sp. nov., a microorganism capable of coupling the complete oxidation of organic compounds to the reduction of iron and other metals.</title>
        <authorList>
            <person name="Li Y."/>
        </authorList>
    </citation>
    <scope>NUCLEOTIDE SEQUENCE [LARGE SCALE GENOMIC DNA]</scope>
    <source>
        <strain evidence="2 3">Jerry-YX</strain>
    </source>
</reference>
<accession>A0ABX7Q243</accession>
<keyword evidence="3" id="KW-1185">Reference proteome</keyword>
<evidence type="ECO:0000313" key="3">
    <source>
        <dbReference type="Proteomes" id="UP000663651"/>
    </source>
</evidence>
<gene>
    <name evidence="2" type="ORF">JZM60_15010</name>
</gene>
<dbReference type="EMBL" id="CP071382">
    <property type="protein sequence ID" value="QSV45409.1"/>
    <property type="molecule type" value="Genomic_DNA"/>
</dbReference>
<evidence type="ECO:0000256" key="1">
    <source>
        <dbReference type="SAM" id="Phobius"/>
    </source>
</evidence>
<protein>
    <submittedName>
        <fullName evidence="2">Uncharacterized protein</fullName>
    </submittedName>
</protein>
<keyword evidence="1" id="KW-0472">Membrane</keyword>
<dbReference type="RefSeq" id="WP_207163206.1">
    <property type="nucleotide sequence ID" value="NZ_CP071382.1"/>
</dbReference>
<sequence length="124" mass="14232">MLEKLQGKVETFKAISRRNVQFELDGVNRVIELLVEDPWVINKGDNVTVVGEMNPTNGKFYAFVYRNNTKGVYGKTRDTYVHGLIYVIAGIFFCWGIFPLFTHVPTGIRMMKEGRKIREAAIML</sequence>
<organism evidence="2 3">
    <name type="scientific">Geobacter benzoatilyticus</name>
    <dbReference type="NCBI Taxonomy" id="2815309"/>
    <lineage>
        <taxon>Bacteria</taxon>
        <taxon>Pseudomonadati</taxon>
        <taxon>Thermodesulfobacteriota</taxon>
        <taxon>Desulfuromonadia</taxon>
        <taxon>Geobacterales</taxon>
        <taxon>Geobacteraceae</taxon>
        <taxon>Geobacter</taxon>
    </lineage>
</organism>
<name>A0ABX7Q243_9BACT</name>
<keyword evidence="1" id="KW-1133">Transmembrane helix</keyword>
<feature type="transmembrane region" description="Helical" evidence="1">
    <location>
        <begin position="84"/>
        <end position="108"/>
    </location>
</feature>